<comment type="caution">
    <text evidence="2">The sequence shown here is derived from an EMBL/GenBank/DDBJ whole genome shotgun (WGS) entry which is preliminary data.</text>
</comment>
<feature type="compositionally biased region" description="Polar residues" evidence="1">
    <location>
        <begin position="14"/>
        <end position="30"/>
    </location>
</feature>
<name>A0AAV9DQW5_ACOCL</name>
<evidence type="ECO:0000313" key="3">
    <source>
        <dbReference type="Proteomes" id="UP001180020"/>
    </source>
</evidence>
<keyword evidence="3" id="KW-1185">Reference proteome</keyword>
<reference evidence="2" key="2">
    <citation type="submission" date="2023-06" db="EMBL/GenBank/DDBJ databases">
        <authorList>
            <person name="Ma L."/>
            <person name="Liu K.-W."/>
            <person name="Li Z."/>
            <person name="Hsiao Y.-Y."/>
            <person name="Qi Y."/>
            <person name="Fu T."/>
            <person name="Tang G."/>
            <person name="Zhang D."/>
            <person name="Sun W.-H."/>
            <person name="Liu D.-K."/>
            <person name="Li Y."/>
            <person name="Chen G.-Z."/>
            <person name="Liu X.-D."/>
            <person name="Liao X.-Y."/>
            <person name="Jiang Y.-T."/>
            <person name="Yu X."/>
            <person name="Hao Y."/>
            <person name="Huang J."/>
            <person name="Zhao X.-W."/>
            <person name="Ke S."/>
            <person name="Chen Y.-Y."/>
            <person name="Wu W.-L."/>
            <person name="Hsu J.-L."/>
            <person name="Lin Y.-F."/>
            <person name="Huang M.-D."/>
            <person name="Li C.-Y."/>
            <person name="Huang L."/>
            <person name="Wang Z.-W."/>
            <person name="Zhao X."/>
            <person name="Zhong W.-Y."/>
            <person name="Peng D.-H."/>
            <person name="Ahmad S."/>
            <person name="Lan S."/>
            <person name="Zhang J.-S."/>
            <person name="Tsai W.-C."/>
            <person name="Van De Peer Y."/>
            <person name="Liu Z.-J."/>
        </authorList>
    </citation>
    <scope>NUCLEOTIDE SEQUENCE</scope>
    <source>
        <strain evidence="2">CP</strain>
        <tissue evidence="2">Leaves</tissue>
    </source>
</reference>
<feature type="region of interest" description="Disordered" evidence="1">
    <location>
        <begin position="1"/>
        <end position="59"/>
    </location>
</feature>
<organism evidence="2 3">
    <name type="scientific">Acorus calamus</name>
    <name type="common">Sweet flag</name>
    <dbReference type="NCBI Taxonomy" id="4465"/>
    <lineage>
        <taxon>Eukaryota</taxon>
        <taxon>Viridiplantae</taxon>
        <taxon>Streptophyta</taxon>
        <taxon>Embryophyta</taxon>
        <taxon>Tracheophyta</taxon>
        <taxon>Spermatophyta</taxon>
        <taxon>Magnoliopsida</taxon>
        <taxon>Liliopsida</taxon>
        <taxon>Acoraceae</taxon>
        <taxon>Acorus</taxon>
    </lineage>
</organism>
<reference evidence="2" key="1">
    <citation type="journal article" date="2023" name="Nat. Commun.">
        <title>Diploid and tetraploid genomes of Acorus and the evolution of monocots.</title>
        <authorList>
            <person name="Ma L."/>
            <person name="Liu K.W."/>
            <person name="Li Z."/>
            <person name="Hsiao Y.Y."/>
            <person name="Qi Y."/>
            <person name="Fu T."/>
            <person name="Tang G.D."/>
            <person name="Zhang D."/>
            <person name="Sun W.H."/>
            <person name="Liu D.K."/>
            <person name="Li Y."/>
            <person name="Chen G.Z."/>
            <person name="Liu X.D."/>
            <person name="Liao X.Y."/>
            <person name="Jiang Y.T."/>
            <person name="Yu X."/>
            <person name="Hao Y."/>
            <person name="Huang J."/>
            <person name="Zhao X.W."/>
            <person name="Ke S."/>
            <person name="Chen Y.Y."/>
            <person name="Wu W.L."/>
            <person name="Hsu J.L."/>
            <person name="Lin Y.F."/>
            <person name="Huang M.D."/>
            <person name="Li C.Y."/>
            <person name="Huang L."/>
            <person name="Wang Z.W."/>
            <person name="Zhao X."/>
            <person name="Zhong W.Y."/>
            <person name="Peng D.H."/>
            <person name="Ahmad S."/>
            <person name="Lan S."/>
            <person name="Zhang J.S."/>
            <person name="Tsai W.C."/>
            <person name="Van de Peer Y."/>
            <person name="Liu Z.J."/>
        </authorList>
    </citation>
    <scope>NUCLEOTIDE SEQUENCE</scope>
    <source>
        <strain evidence="2">CP</strain>
    </source>
</reference>
<protein>
    <submittedName>
        <fullName evidence="2">Uncharacterized protein</fullName>
    </submittedName>
</protein>
<evidence type="ECO:0000256" key="1">
    <source>
        <dbReference type="SAM" id="MobiDB-lite"/>
    </source>
</evidence>
<sequence>MSTREGMSSGGGFNNQLALTSRTMNSSTSSGDDHQEEQFQVPWVPLSRPPSSFMASFAD</sequence>
<feature type="compositionally biased region" description="Polar residues" evidence="1">
    <location>
        <begin position="49"/>
        <end position="59"/>
    </location>
</feature>
<dbReference type="AlphaFoldDB" id="A0AAV9DQW5"/>
<dbReference type="EMBL" id="JAUJYO010000012">
    <property type="protein sequence ID" value="KAK1302723.1"/>
    <property type="molecule type" value="Genomic_DNA"/>
</dbReference>
<evidence type="ECO:0000313" key="2">
    <source>
        <dbReference type="EMBL" id="KAK1302723.1"/>
    </source>
</evidence>
<accession>A0AAV9DQW5</accession>
<dbReference type="Proteomes" id="UP001180020">
    <property type="component" value="Unassembled WGS sequence"/>
</dbReference>
<gene>
    <name evidence="2" type="ORF">QJS10_CPB12g00790</name>
</gene>
<proteinExistence type="predicted"/>